<gene>
    <name evidence="3" type="ORF">PsYK624_013720</name>
</gene>
<dbReference type="EMBL" id="BPQB01000002">
    <property type="protein sequence ID" value="GJE85293.1"/>
    <property type="molecule type" value="Genomic_DNA"/>
</dbReference>
<evidence type="ECO:0000313" key="4">
    <source>
        <dbReference type="Proteomes" id="UP000703269"/>
    </source>
</evidence>
<dbReference type="AlphaFoldDB" id="A0A9P3FY14"/>
<dbReference type="InterPro" id="IPR046496">
    <property type="entry name" value="DUF6589"/>
</dbReference>
<protein>
    <recommendedName>
        <fullName evidence="2">DUF6589 domain-containing protein</fullName>
    </recommendedName>
</protein>
<accession>A0A9P3FY14</accession>
<reference evidence="3 4" key="1">
    <citation type="submission" date="2021-08" db="EMBL/GenBank/DDBJ databases">
        <title>Draft Genome Sequence of Phanerochaete sordida strain YK-624.</title>
        <authorList>
            <person name="Mori T."/>
            <person name="Dohra H."/>
            <person name="Suzuki T."/>
            <person name="Kawagishi H."/>
            <person name="Hirai H."/>
        </authorList>
    </citation>
    <scope>NUCLEOTIDE SEQUENCE [LARGE SCALE GENOMIC DNA]</scope>
    <source>
        <strain evidence="3 4">YK-624</strain>
    </source>
</reference>
<comment type="caution">
    <text evidence="3">The sequence shown here is derived from an EMBL/GenBank/DDBJ whole genome shotgun (WGS) entry which is preliminary data.</text>
</comment>
<dbReference type="Proteomes" id="UP000703269">
    <property type="component" value="Unassembled WGS sequence"/>
</dbReference>
<organism evidence="3 4">
    <name type="scientific">Phanerochaete sordida</name>
    <dbReference type="NCBI Taxonomy" id="48140"/>
    <lineage>
        <taxon>Eukaryota</taxon>
        <taxon>Fungi</taxon>
        <taxon>Dikarya</taxon>
        <taxon>Basidiomycota</taxon>
        <taxon>Agaricomycotina</taxon>
        <taxon>Agaricomycetes</taxon>
        <taxon>Polyporales</taxon>
        <taxon>Phanerochaetaceae</taxon>
        <taxon>Phanerochaete</taxon>
    </lineage>
</organism>
<name>A0A9P3FY14_9APHY</name>
<evidence type="ECO:0000256" key="1">
    <source>
        <dbReference type="SAM" id="MobiDB-lite"/>
    </source>
</evidence>
<evidence type="ECO:0000313" key="3">
    <source>
        <dbReference type="EMBL" id="GJE85293.1"/>
    </source>
</evidence>
<proteinExistence type="predicted"/>
<evidence type="ECO:0000259" key="2">
    <source>
        <dbReference type="Pfam" id="PF20231"/>
    </source>
</evidence>
<dbReference type="OrthoDB" id="3207600at2759"/>
<feature type="domain" description="DUF6589" evidence="2">
    <location>
        <begin position="309"/>
        <end position="714"/>
    </location>
</feature>
<feature type="region of interest" description="Disordered" evidence="1">
    <location>
        <begin position="801"/>
        <end position="863"/>
    </location>
</feature>
<keyword evidence="4" id="KW-1185">Reference proteome</keyword>
<dbReference type="Pfam" id="PF20231">
    <property type="entry name" value="DUF6589"/>
    <property type="match status" value="1"/>
</dbReference>
<sequence length="863" mass="98210">MASSQEARTAKIKNVLCAISDNHWTSVTDFLLAFYASSDPEIHTKAARSLAYVNGRRFAQEALLEAWEEATPSKSKVHLRRVLAEKVGSFIIEESTAAIRNDSLHLPSQKLSIPFLTTEFALQPFASLFQTVLPCLWIILYMVITAPNDYERKRGVEKAEKGDAATRIIVVIISMLLFARNRATNAFQLVIGVFLASAGASKRVMDTCNHMSLSVSYSTVQRCLIKLSEDAKVRAREFCRQRDRLFAVVYDNINFTLRKASQRLDNRTQQLNATTSAVFSLPAAFSRAAYQAALSIAERARLAGGRRKMTLRALCPTEEEQDQLLASFRHNVRLILLNHSPGFAKKTKHRRRLLKHTRALKPCIRVLSSAKTEFFPLPALDQEEASVAGTIKVVTRIFRELLDFAAEVIDAELRLMVGDWLTIRNLRLMKEERIDEFTSFERMDWVQEVAMPFHFQLNALYMLFRTHFGRPGDNDPGSLEHHRQLLRRAKLDTSKPEYNKGKELLRHSMIARILDCTRLTLGYTSYDQLKQWRRPSSAEFDRVVSTLVETYASTEAAQTAMENGDEVFAHAILFLRDALTFEEFNSAVHDADVGRMWNVYTFWLFMMRGAGCHNYGNELLELKAQFTHELPPLLRPIVERTWLVNRWGKKGRSIPTDLYLEHNNGFTKNMFAAMGSCATMDYVQRKSSACVEVLRALAHEVTKYFGVTDRNRKHKEVSIINDVKALCVDIQQQRLHEFVPEGRRVSLLKEPKARTAKKQAWTAEERRTAVKDILRAGLKMLTEKHMFAHWMARSGKGGTDLYGGDPDARLDQDQDDDDDLAVGTAFENPMGSFEVDTSQDPEFSDECPFSNVDHDVAVDDAED</sequence>